<evidence type="ECO:0000256" key="15">
    <source>
        <dbReference type="SAM" id="MobiDB-lite"/>
    </source>
</evidence>
<dbReference type="InterPro" id="IPR000909">
    <property type="entry name" value="PLipase_C_PInositol-sp_X_dom"/>
</dbReference>
<dbReference type="PROSITE" id="PS50001">
    <property type="entry name" value="SH2"/>
    <property type="match status" value="2"/>
</dbReference>
<dbReference type="CDD" id="cd10341">
    <property type="entry name" value="SH2_N-SH2_PLC_gamma_like"/>
    <property type="match status" value="1"/>
</dbReference>
<dbReference type="Gene3D" id="3.20.20.190">
    <property type="entry name" value="Phosphatidylinositol (PI) phosphodiesterase"/>
    <property type="match status" value="1"/>
</dbReference>
<dbReference type="PROSITE" id="PS50222">
    <property type="entry name" value="EF_HAND_2"/>
    <property type="match status" value="1"/>
</dbReference>
<evidence type="ECO:0000256" key="8">
    <source>
        <dbReference type="ARBA" id="ARBA00022963"/>
    </source>
</evidence>
<dbReference type="PRINTS" id="PR00401">
    <property type="entry name" value="SH2DOMAIN"/>
</dbReference>
<evidence type="ECO:0000259" key="16">
    <source>
        <dbReference type="PROSITE" id="PS50001"/>
    </source>
</evidence>
<dbReference type="GO" id="GO:0016042">
    <property type="term" value="P:lipid catabolic process"/>
    <property type="evidence" value="ECO:0007669"/>
    <property type="project" value="UniProtKB-KW"/>
</dbReference>
<dbReference type="InterPro" id="IPR017946">
    <property type="entry name" value="PLC-like_Pdiesterase_TIM-brl"/>
</dbReference>
<evidence type="ECO:0000256" key="4">
    <source>
        <dbReference type="ARBA" id="ARBA00022553"/>
    </source>
</evidence>
<keyword evidence="8 14" id="KW-0442">Lipid degradation</keyword>
<dbReference type="Proteomes" id="UP001159042">
    <property type="component" value="Unassembled WGS sequence"/>
</dbReference>
<dbReference type="GO" id="GO:0048015">
    <property type="term" value="P:phosphatidylinositol-mediated signaling"/>
    <property type="evidence" value="ECO:0007669"/>
    <property type="project" value="TreeGrafter"/>
</dbReference>
<evidence type="ECO:0000256" key="11">
    <source>
        <dbReference type="ARBA" id="ARBA00023224"/>
    </source>
</evidence>
<sequence length="776" mass="90697">MAEMFNLFNGVFSSSSCFGYIPEMEQVISQLERGTLVTKFSWRKKAERKTLAIRRETRQIIWARPSTVTKLQHDGAIDWGEIKEVRLGKISKDFEKWPEDAKKIENSKCFVVFYGSEFKLRVLSIAALSEAECDLWIRGLRYLVKDTINAPYPLQVQAWLRREFYAMESPRETINLKDIKCFLSRINYKIPTNKLREIFNEVDTRKRGEIGFDDFTVLYQKLIADENNPSELFDKILQYSSNLKTVSLQEVESFLTNEQNDTLGKDDRTVSQFICNFLKDPHREIQEPYFTIPEFLDFLFSKQNDLWDLTKDEVYQDMTKPLSHYWISSSHNTYLTGDQFSSESSVEAYARALRMGCRCIELDCWDGPDGMPFIYHGHTLTTKIKFMDVIKTIKENAFVTSHYPVILSIEQYCSLPQQRKMALAMQEVFGEMLVVPPIEGETKLPSPYSLRHKIILKHKKLPEGQEESAMLIKNESSDIDIRSSVRNGLMYLEDPVDKEWEPHFFVLTQNKLFYTNSYKPDQGSERSEDEEDSGSFQRPKSNVPNEELHFSEKWFHGRLPRGRIEAEQLLKSYAHLGDGTFLVRASVTFVGDYCLSFLRNGQVNHCRIYSKQDRQQTKYYLIIARCFDSLYSLITHYRTSPLVTPSFSIVLQEPVPQPNLHETKEWYHKNTSKSQAEEILKRIKTDGAFLVRPSENETNFYTISFRAYKQIKHCRIKLEGRLYIIANAEFESLVDLINYYENHPLYGKVKLSHIISEEMVKKMNTDISLVYITELT</sequence>
<dbReference type="SMART" id="SM00148">
    <property type="entry name" value="PLCXc"/>
    <property type="match status" value="1"/>
</dbReference>
<evidence type="ECO:0000256" key="14">
    <source>
        <dbReference type="RuleBase" id="RU361133"/>
    </source>
</evidence>
<comment type="catalytic activity">
    <reaction evidence="12">
        <text>a 1,2-diacyl-sn-glycero-3-phospho-(1D-myo-inositol-4,5-bisphosphate) + H2O = 1D-myo-inositol 1,4,5-trisphosphate + a 1,2-diacyl-sn-glycerol + H(+)</text>
        <dbReference type="Rhea" id="RHEA:33179"/>
        <dbReference type="ChEBI" id="CHEBI:15377"/>
        <dbReference type="ChEBI" id="CHEBI:15378"/>
        <dbReference type="ChEBI" id="CHEBI:17815"/>
        <dbReference type="ChEBI" id="CHEBI:58456"/>
        <dbReference type="ChEBI" id="CHEBI:203600"/>
        <dbReference type="EC" id="3.1.4.11"/>
    </reaction>
    <physiologicalReaction direction="left-to-right" evidence="12">
        <dbReference type="Rhea" id="RHEA:33180"/>
    </physiologicalReaction>
</comment>
<dbReference type="PANTHER" id="PTHR10336">
    <property type="entry name" value="PHOSPHOINOSITIDE-SPECIFIC PHOSPHOLIPASE C FAMILY PROTEIN"/>
    <property type="match status" value="1"/>
</dbReference>
<dbReference type="Pfam" id="PF23329">
    <property type="entry name" value="EF_HAND_1_PLCG"/>
    <property type="match status" value="1"/>
</dbReference>
<organism evidence="18 19">
    <name type="scientific">Exocentrus adspersus</name>
    <dbReference type="NCBI Taxonomy" id="1586481"/>
    <lineage>
        <taxon>Eukaryota</taxon>
        <taxon>Metazoa</taxon>
        <taxon>Ecdysozoa</taxon>
        <taxon>Arthropoda</taxon>
        <taxon>Hexapoda</taxon>
        <taxon>Insecta</taxon>
        <taxon>Pterygota</taxon>
        <taxon>Neoptera</taxon>
        <taxon>Endopterygota</taxon>
        <taxon>Coleoptera</taxon>
        <taxon>Polyphaga</taxon>
        <taxon>Cucujiformia</taxon>
        <taxon>Chrysomeloidea</taxon>
        <taxon>Cerambycidae</taxon>
        <taxon>Lamiinae</taxon>
        <taxon>Acanthocinini</taxon>
        <taxon>Exocentrus</taxon>
    </lineage>
</organism>
<keyword evidence="19" id="KW-1185">Reference proteome</keyword>
<evidence type="ECO:0000256" key="7">
    <source>
        <dbReference type="ARBA" id="ARBA00022837"/>
    </source>
</evidence>
<dbReference type="EC" id="3.1.4.11" evidence="2 14"/>
<protein>
    <recommendedName>
        <fullName evidence="2 14">Phosphoinositide phospholipase C</fullName>
        <ecNumber evidence="2 14">3.1.4.11</ecNumber>
    </recommendedName>
</protein>
<dbReference type="Pfam" id="PF00017">
    <property type="entry name" value="SH2"/>
    <property type="match status" value="2"/>
</dbReference>
<comment type="cofactor">
    <cofactor evidence="1">
        <name>Ca(2+)</name>
        <dbReference type="ChEBI" id="CHEBI:29108"/>
    </cofactor>
</comment>
<keyword evidence="6 14" id="KW-0378">Hydrolase</keyword>
<proteinExistence type="predicted"/>
<dbReference type="GO" id="GO:0051209">
    <property type="term" value="P:release of sequestered calcium ion into cytosol"/>
    <property type="evidence" value="ECO:0007669"/>
    <property type="project" value="TreeGrafter"/>
</dbReference>
<dbReference type="GO" id="GO:0010634">
    <property type="term" value="P:positive regulation of epithelial cell migration"/>
    <property type="evidence" value="ECO:0007669"/>
    <property type="project" value="TreeGrafter"/>
</dbReference>
<dbReference type="PROSITE" id="PS50007">
    <property type="entry name" value="PIPLC_X_DOMAIN"/>
    <property type="match status" value="1"/>
</dbReference>
<feature type="region of interest" description="Disordered" evidence="15">
    <location>
        <begin position="518"/>
        <end position="543"/>
    </location>
</feature>
<dbReference type="GO" id="GO:0005509">
    <property type="term" value="F:calcium ion binding"/>
    <property type="evidence" value="ECO:0007669"/>
    <property type="project" value="InterPro"/>
</dbReference>
<feature type="domain" description="SH2" evidence="16">
    <location>
        <begin position="554"/>
        <end position="655"/>
    </location>
</feature>
<evidence type="ECO:0000256" key="3">
    <source>
        <dbReference type="ARBA" id="ARBA00022443"/>
    </source>
</evidence>
<evidence type="ECO:0000256" key="1">
    <source>
        <dbReference type="ARBA" id="ARBA00001913"/>
    </source>
</evidence>
<dbReference type="SUPFAM" id="SSF50729">
    <property type="entry name" value="PH domain-like"/>
    <property type="match status" value="1"/>
</dbReference>
<feature type="domain" description="EF-hand" evidence="17">
    <location>
        <begin position="190"/>
        <end position="225"/>
    </location>
</feature>
<dbReference type="InterPro" id="IPR056586">
    <property type="entry name" value="EF-hand_PLCG1"/>
</dbReference>
<accession>A0AAV8W7Q9</accession>
<dbReference type="PRINTS" id="PR00390">
    <property type="entry name" value="PHPHLIPASEC"/>
</dbReference>
<evidence type="ECO:0000256" key="9">
    <source>
        <dbReference type="ARBA" id="ARBA00022999"/>
    </source>
</evidence>
<evidence type="ECO:0000256" key="5">
    <source>
        <dbReference type="ARBA" id="ARBA00022737"/>
    </source>
</evidence>
<dbReference type="InterPro" id="IPR002048">
    <property type="entry name" value="EF_hand_dom"/>
</dbReference>
<evidence type="ECO:0000259" key="17">
    <source>
        <dbReference type="PROSITE" id="PS50222"/>
    </source>
</evidence>
<dbReference type="SUPFAM" id="SSF51695">
    <property type="entry name" value="PLC-like phosphodiesterases"/>
    <property type="match status" value="1"/>
</dbReference>
<keyword evidence="11" id="KW-0807">Transducer</keyword>
<dbReference type="CDD" id="cd16201">
    <property type="entry name" value="EFh_PI-PLCgamma"/>
    <property type="match status" value="1"/>
</dbReference>
<dbReference type="GO" id="GO:0046488">
    <property type="term" value="P:phosphatidylinositol metabolic process"/>
    <property type="evidence" value="ECO:0007669"/>
    <property type="project" value="TreeGrafter"/>
</dbReference>
<dbReference type="Gene3D" id="2.30.29.30">
    <property type="entry name" value="Pleckstrin-homology domain (PH domain)/Phosphotyrosine-binding domain (PTB)"/>
    <property type="match status" value="1"/>
</dbReference>
<dbReference type="SUPFAM" id="SSF47473">
    <property type="entry name" value="EF-hand"/>
    <property type="match status" value="1"/>
</dbReference>
<dbReference type="AlphaFoldDB" id="A0AAV8W7Q9"/>
<dbReference type="SUPFAM" id="SSF55550">
    <property type="entry name" value="SH2 domain"/>
    <property type="match status" value="2"/>
</dbReference>
<dbReference type="PANTHER" id="PTHR10336:SF159">
    <property type="entry name" value="1-PHOSPHATIDYLINOSITOL 4,5-BISPHOSPHATE PHOSPHODIESTERASE GAMMA"/>
    <property type="match status" value="1"/>
</dbReference>
<dbReference type="EMBL" id="JANEYG010000007">
    <property type="protein sequence ID" value="KAJ8922162.1"/>
    <property type="molecule type" value="Genomic_DNA"/>
</dbReference>
<evidence type="ECO:0000313" key="19">
    <source>
        <dbReference type="Proteomes" id="UP001159042"/>
    </source>
</evidence>
<dbReference type="CDD" id="cd13362">
    <property type="entry name" value="PH_PLC_gamma"/>
    <property type="match status" value="1"/>
</dbReference>
<dbReference type="InterPro" id="IPR011992">
    <property type="entry name" value="EF-hand-dom_pair"/>
</dbReference>
<dbReference type="GO" id="GO:0004435">
    <property type="term" value="F:phosphatidylinositol-4,5-bisphosphate phospholipase C activity"/>
    <property type="evidence" value="ECO:0007669"/>
    <property type="project" value="UniProtKB-EC"/>
</dbReference>
<dbReference type="InterPro" id="IPR001192">
    <property type="entry name" value="PI-PLC_fam"/>
</dbReference>
<name>A0AAV8W7Q9_9CUCU</name>
<keyword evidence="4" id="KW-0597">Phosphoprotein</keyword>
<feature type="domain" description="SH2" evidence="16">
    <location>
        <begin position="666"/>
        <end position="755"/>
    </location>
</feature>
<dbReference type="Pfam" id="PF00388">
    <property type="entry name" value="PI-PLC-X"/>
    <property type="match status" value="1"/>
</dbReference>
<dbReference type="FunFam" id="3.30.505.10:FF:000011">
    <property type="entry name" value="1-phosphatidylinositol 4,5-bisphosphate phosphodiesterase gamma"/>
    <property type="match status" value="1"/>
</dbReference>
<dbReference type="InterPro" id="IPR000980">
    <property type="entry name" value="SH2"/>
</dbReference>
<dbReference type="FunFam" id="3.20.20.190:FF:000004">
    <property type="entry name" value="1-phosphatidylinositol 4,5-bisphosphate phosphodiesterase gamma"/>
    <property type="match status" value="1"/>
</dbReference>
<keyword evidence="3" id="KW-0728">SH3 domain</keyword>
<dbReference type="Pfam" id="PF23583">
    <property type="entry name" value="EF_HAND_2_PLCG"/>
    <property type="match status" value="1"/>
</dbReference>
<gene>
    <name evidence="18" type="ORF">NQ315_004097</name>
</gene>
<evidence type="ECO:0000256" key="10">
    <source>
        <dbReference type="ARBA" id="ARBA00023098"/>
    </source>
</evidence>
<dbReference type="InterPro" id="IPR035023">
    <property type="entry name" value="PLC-gamma_C-SH2"/>
</dbReference>
<dbReference type="CDD" id="cd08592">
    <property type="entry name" value="PI-PLCc_gamma"/>
    <property type="match status" value="1"/>
</dbReference>
<dbReference type="GO" id="GO:0032587">
    <property type="term" value="C:ruffle membrane"/>
    <property type="evidence" value="ECO:0007669"/>
    <property type="project" value="TreeGrafter"/>
</dbReference>
<dbReference type="SMART" id="SM00252">
    <property type="entry name" value="SH2"/>
    <property type="match status" value="2"/>
</dbReference>
<evidence type="ECO:0000256" key="13">
    <source>
        <dbReference type="PROSITE-ProRule" id="PRU00191"/>
    </source>
</evidence>
<evidence type="ECO:0000313" key="18">
    <source>
        <dbReference type="EMBL" id="KAJ8922162.1"/>
    </source>
</evidence>
<keyword evidence="9 13" id="KW-0727">SH2 domain</keyword>
<dbReference type="Gene3D" id="1.10.238.10">
    <property type="entry name" value="EF-hand"/>
    <property type="match status" value="1"/>
</dbReference>
<dbReference type="Gene3D" id="3.30.505.10">
    <property type="entry name" value="SH2 domain"/>
    <property type="match status" value="2"/>
</dbReference>
<keyword evidence="7" id="KW-0106">Calcium</keyword>
<dbReference type="CDD" id="cd09932">
    <property type="entry name" value="SH2_C-SH2_PLC_gamma_like"/>
    <property type="match status" value="1"/>
</dbReference>
<comment type="caution">
    <text evidence="18">The sequence shown here is derived from an EMBL/GenBank/DDBJ whole genome shotgun (WGS) entry which is preliminary data.</text>
</comment>
<dbReference type="InterPro" id="IPR036860">
    <property type="entry name" value="SH2_dom_sf"/>
</dbReference>
<keyword evidence="5" id="KW-0677">Repeat</keyword>
<keyword evidence="10 14" id="KW-0443">Lipid metabolism</keyword>
<dbReference type="FunFam" id="3.30.505.10:FF:000009">
    <property type="entry name" value="1-phosphatidylinositol 4,5-bisphosphate phosphodiesterase gamma"/>
    <property type="match status" value="1"/>
</dbReference>
<evidence type="ECO:0000256" key="6">
    <source>
        <dbReference type="ARBA" id="ARBA00022801"/>
    </source>
</evidence>
<evidence type="ECO:0000256" key="2">
    <source>
        <dbReference type="ARBA" id="ARBA00012368"/>
    </source>
</evidence>
<dbReference type="InterPro" id="IPR057061">
    <property type="entry name" value="PLCG_EF-hand_2"/>
</dbReference>
<reference evidence="18 19" key="1">
    <citation type="journal article" date="2023" name="Insect Mol. Biol.">
        <title>Genome sequencing provides insights into the evolution of gene families encoding plant cell wall-degrading enzymes in longhorned beetles.</title>
        <authorList>
            <person name="Shin N.R."/>
            <person name="Okamura Y."/>
            <person name="Kirsch R."/>
            <person name="Pauchet Y."/>
        </authorList>
    </citation>
    <scope>NUCLEOTIDE SEQUENCE [LARGE SCALE GENOMIC DNA]</scope>
    <source>
        <strain evidence="18">EAD_L_NR</strain>
    </source>
</reference>
<dbReference type="InterPro" id="IPR035024">
    <property type="entry name" value="PLC-gamma_N-SH2"/>
</dbReference>
<dbReference type="InterPro" id="IPR011993">
    <property type="entry name" value="PH-like_dom_sf"/>
</dbReference>
<evidence type="ECO:0000256" key="12">
    <source>
        <dbReference type="ARBA" id="ARBA00023674"/>
    </source>
</evidence>